<keyword evidence="1 4" id="KW-0328">Glycosyltransferase</keyword>
<dbReference type="InterPro" id="IPR001173">
    <property type="entry name" value="Glyco_trans_2-like"/>
</dbReference>
<dbReference type="InterPro" id="IPR029044">
    <property type="entry name" value="Nucleotide-diphossugar_trans"/>
</dbReference>
<keyword evidence="2 4" id="KW-0808">Transferase</keyword>
<evidence type="ECO:0000256" key="2">
    <source>
        <dbReference type="ARBA" id="ARBA00022679"/>
    </source>
</evidence>
<reference evidence="4" key="1">
    <citation type="submission" date="2023-04" db="EMBL/GenBank/DDBJ databases">
        <title>Genomic of Limosilactobacillus fermentum MSJK0025.</title>
        <authorList>
            <person name="Yang S."/>
        </authorList>
    </citation>
    <scope>NUCLEOTIDE SEQUENCE</scope>
    <source>
        <strain evidence="4">MSJK0025</strain>
    </source>
</reference>
<dbReference type="SUPFAM" id="SSF53448">
    <property type="entry name" value="Nucleotide-diphospho-sugar transferases"/>
    <property type="match status" value="1"/>
</dbReference>
<dbReference type="PANTHER" id="PTHR22916:SF51">
    <property type="entry name" value="GLYCOSYLTRANSFERASE EPSH-RELATED"/>
    <property type="match status" value="1"/>
</dbReference>
<dbReference type="Gene3D" id="3.90.550.10">
    <property type="entry name" value="Spore Coat Polysaccharide Biosynthesis Protein SpsA, Chain A"/>
    <property type="match status" value="1"/>
</dbReference>
<sequence>MEDLVSIIVPIYNVEKYLVRCVDSILNQDYGNIEIILIDDGSTDRSGEMANEYAEMNDNVTVIHQRNQGLSVARNRGIDEANGKWLSMVDSDDYLSEKYVSKMVEAATKTNADLVICGYSNVTENDEKVRDNIVPSMTVTQNNFWDEFYSRKYEGAVFAVAWNKLYSRHIFESGLRYKAGIENEDDEIIYRLISKSHRITFVPTSLYAYRSRPGSIMTVQSTKMEPNISALEIYNERTNSFTEHGDIKHARSNLMLSAWLLTEEYRYSGLYTEHDLKQLQNYKNKLMQQYIRLFKKMGLKNTKVRMYLKFPRLIISIKKAINR</sequence>
<accession>A0AAJ6D165</accession>
<dbReference type="GO" id="GO:0016757">
    <property type="term" value="F:glycosyltransferase activity"/>
    <property type="evidence" value="ECO:0007669"/>
    <property type="project" value="UniProtKB-KW"/>
</dbReference>
<dbReference type="EC" id="2.4.-.-" evidence="4"/>
<gene>
    <name evidence="4" type="ORF">P8634_00505</name>
</gene>
<organism evidence="4 5">
    <name type="scientific">Limosilactobacillus fermentum</name>
    <name type="common">Lactobacillus fermentum</name>
    <dbReference type="NCBI Taxonomy" id="1613"/>
    <lineage>
        <taxon>Bacteria</taxon>
        <taxon>Bacillati</taxon>
        <taxon>Bacillota</taxon>
        <taxon>Bacilli</taxon>
        <taxon>Lactobacillales</taxon>
        <taxon>Lactobacillaceae</taxon>
        <taxon>Limosilactobacillus</taxon>
    </lineage>
</organism>
<proteinExistence type="predicted"/>
<dbReference type="Proteomes" id="UP001218104">
    <property type="component" value="Chromosome"/>
</dbReference>
<dbReference type="Pfam" id="PF00535">
    <property type="entry name" value="Glycos_transf_2"/>
    <property type="match status" value="1"/>
</dbReference>
<evidence type="ECO:0000256" key="1">
    <source>
        <dbReference type="ARBA" id="ARBA00022676"/>
    </source>
</evidence>
<dbReference type="EMBL" id="CP121468">
    <property type="protein sequence ID" value="WFR89288.1"/>
    <property type="molecule type" value="Genomic_DNA"/>
</dbReference>
<name>A0AAJ6D165_LIMFE</name>
<dbReference type="CDD" id="cd00761">
    <property type="entry name" value="Glyco_tranf_GTA_type"/>
    <property type="match status" value="1"/>
</dbReference>
<evidence type="ECO:0000259" key="3">
    <source>
        <dbReference type="Pfam" id="PF00535"/>
    </source>
</evidence>
<feature type="domain" description="Glycosyltransferase 2-like" evidence="3">
    <location>
        <begin position="6"/>
        <end position="173"/>
    </location>
</feature>
<evidence type="ECO:0000313" key="4">
    <source>
        <dbReference type="EMBL" id="WFR89288.1"/>
    </source>
</evidence>
<dbReference type="AlphaFoldDB" id="A0AAJ6D165"/>
<evidence type="ECO:0000313" key="5">
    <source>
        <dbReference type="Proteomes" id="UP001218104"/>
    </source>
</evidence>
<dbReference type="PANTHER" id="PTHR22916">
    <property type="entry name" value="GLYCOSYLTRANSFERASE"/>
    <property type="match status" value="1"/>
</dbReference>
<protein>
    <submittedName>
        <fullName evidence="4">Glycosyltransferase family 2 protein</fullName>
        <ecNumber evidence="4">2.4.-.-</ecNumber>
    </submittedName>
</protein>
<dbReference type="RefSeq" id="WP_263778480.1">
    <property type="nucleotide sequence ID" value="NZ_CP053314.1"/>
</dbReference>